<dbReference type="Gene3D" id="4.10.400.10">
    <property type="entry name" value="Low-density Lipoprotein Receptor"/>
    <property type="match status" value="1"/>
</dbReference>
<keyword evidence="12" id="KW-1185">Reference proteome</keyword>
<accession>A0AAE1EUW8</accession>
<protein>
    <submittedName>
        <fullName evidence="11">Uncharacterized protein</fullName>
    </submittedName>
</protein>
<feature type="disulfide bond" evidence="6">
    <location>
        <begin position="464"/>
        <end position="482"/>
    </location>
</feature>
<dbReference type="AlphaFoldDB" id="A0AAE1EUW8"/>
<dbReference type="Gene3D" id="2.60.120.200">
    <property type="match status" value="1"/>
</dbReference>
<dbReference type="InterPro" id="IPR006202">
    <property type="entry name" value="Neur_chan_lig-bd"/>
</dbReference>
<dbReference type="PROSITE" id="PS50068">
    <property type="entry name" value="LDLRA_2"/>
    <property type="match status" value="1"/>
</dbReference>
<keyword evidence="4 7" id="KW-0472">Membrane</keyword>
<evidence type="ECO:0000259" key="10">
    <source>
        <dbReference type="Pfam" id="PF02931"/>
    </source>
</evidence>
<comment type="subcellular location">
    <subcellularLocation>
        <location evidence="1">Membrane</location>
        <topology evidence="1">Multi-pass membrane protein</topology>
    </subcellularLocation>
</comment>
<dbReference type="CDD" id="cd00037">
    <property type="entry name" value="CLECT"/>
    <property type="match status" value="1"/>
</dbReference>
<organism evidence="11 12">
    <name type="scientific">Petrolisthes cinctipes</name>
    <name type="common">Flat porcelain crab</name>
    <dbReference type="NCBI Taxonomy" id="88211"/>
    <lineage>
        <taxon>Eukaryota</taxon>
        <taxon>Metazoa</taxon>
        <taxon>Ecdysozoa</taxon>
        <taxon>Arthropoda</taxon>
        <taxon>Crustacea</taxon>
        <taxon>Multicrustacea</taxon>
        <taxon>Malacostraca</taxon>
        <taxon>Eumalacostraca</taxon>
        <taxon>Eucarida</taxon>
        <taxon>Decapoda</taxon>
        <taxon>Pleocyemata</taxon>
        <taxon>Anomura</taxon>
        <taxon>Galatheoidea</taxon>
        <taxon>Porcellanidae</taxon>
        <taxon>Petrolisthes</taxon>
    </lineage>
</organism>
<keyword evidence="3 7" id="KW-1133">Transmembrane helix</keyword>
<dbReference type="InterPro" id="IPR001304">
    <property type="entry name" value="C-type_lectin-like"/>
</dbReference>
<evidence type="ECO:0000256" key="1">
    <source>
        <dbReference type="ARBA" id="ARBA00004141"/>
    </source>
</evidence>
<dbReference type="InterPro" id="IPR006201">
    <property type="entry name" value="Neur_channel"/>
</dbReference>
<dbReference type="Pfam" id="PF02931">
    <property type="entry name" value="Neur_chan_LBD"/>
    <property type="match status" value="1"/>
</dbReference>
<dbReference type="Gene3D" id="3.10.100.10">
    <property type="entry name" value="Mannose-Binding Protein A, subunit A"/>
    <property type="match status" value="1"/>
</dbReference>
<dbReference type="CDD" id="cd00112">
    <property type="entry name" value="LDLa"/>
    <property type="match status" value="1"/>
</dbReference>
<evidence type="ECO:0000256" key="4">
    <source>
        <dbReference type="ARBA" id="ARBA00023136"/>
    </source>
</evidence>
<dbReference type="GO" id="GO:0004888">
    <property type="term" value="F:transmembrane signaling receptor activity"/>
    <property type="evidence" value="ECO:0007669"/>
    <property type="project" value="InterPro"/>
</dbReference>
<dbReference type="InterPro" id="IPR023415">
    <property type="entry name" value="LDLR_class-A_CS"/>
</dbReference>
<dbReference type="Gene3D" id="1.20.58.390">
    <property type="entry name" value="Neurotransmitter-gated ion-channel transmembrane domain"/>
    <property type="match status" value="1"/>
</dbReference>
<dbReference type="SUPFAM" id="SSF63712">
    <property type="entry name" value="Nicotinic receptor ligand binding domain-like"/>
    <property type="match status" value="1"/>
</dbReference>
<dbReference type="Pfam" id="PF00059">
    <property type="entry name" value="Lectin_C"/>
    <property type="match status" value="1"/>
</dbReference>
<evidence type="ECO:0000256" key="6">
    <source>
        <dbReference type="PROSITE-ProRule" id="PRU00124"/>
    </source>
</evidence>
<dbReference type="PROSITE" id="PS00236">
    <property type="entry name" value="NEUROTR_ION_CHANNEL"/>
    <property type="match status" value="1"/>
</dbReference>
<feature type="domain" description="Neurotransmitter-gated ion-channel ligand-binding" evidence="10">
    <location>
        <begin position="497"/>
        <end position="655"/>
    </location>
</feature>
<dbReference type="Gene3D" id="2.70.170.10">
    <property type="entry name" value="Neurotransmitter-gated ion-channel ligand-binding domain"/>
    <property type="match status" value="1"/>
</dbReference>
<dbReference type="SUPFAM" id="SSF49899">
    <property type="entry name" value="Concanavalin A-like lectins/glucanases"/>
    <property type="match status" value="1"/>
</dbReference>
<feature type="domain" description="C-type lectin" evidence="9">
    <location>
        <begin position="247"/>
        <end position="362"/>
    </location>
</feature>
<sequence length="793" mass="91174">MCVLLLLLIVNGHTLLPLLTLENQGEEDILSSMETTEPLTLLNLTEWSVCMRVKFEMMSTYLGIIFHLPGRSYGIVLDVVTQDGCSKDSLCFDLDIDRHSTHKLVMAIRLSVWQHLCISFSQDKSLVALNDKVKKYQYEDGLIAPDIENGVNLTIRQISPPFFNNPVDQPMTVDQISDLRLYNQEISEEDMIHYINNCSDDLQNSTQPVLTLDSDLLQVKGSAQLTNISEDQVCDSVQPMSIFFNRRYNFNESQDWCSQLGGSLPLPENVETNTFFYNQSWKSMRGCDDFSVLYWLDAVDNVTGGMYKMTDGKPLKWINVDSWYRANFELLCFAIDNRRFNKELAKWRITSCRRSSCGVLCSFEYSPRFTLAGKCDSFTPQIFVRMFTDVNNNIQFVGWEYRLSLVNDTWTMTKRNQQFPIAEMNSEVDTPLGRHWWSVWESGCSQDKMQLLLSSCTLYEEFTCNDGTCIDVKKRCNLILDCSDHSDEEDCEKVLLPRNYHPRLPPPSTVQLPFPLGLTLSISSVRKFCPNTFTVVIDTNLIFLWSDSRLTYKNLQSSHYDNTLPNTSQVWHPKVDIKDGYYGAVDLTHHSMDIYILKEGYPIKKSHFMDSLKDKMYSGSYNRLQMNEKQIISFRCHLNLQMYPFDTQRCSIIISVQDLHVGFEKLLKNDGKGVSFTGERYLLNYQLVSEDMNICNLSDALCMKAELTFKNLSGYYIGDVFVPSLLLTMICFVALLFPYTNFTDRVMVSLTSLLVLVGLFAQTTSNIPKTSYLKLIDCWYLAVIIFDFTIGAL</sequence>
<dbReference type="InterPro" id="IPR018000">
    <property type="entry name" value="Neurotransmitter_ion_chnl_CS"/>
</dbReference>
<reference evidence="11" key="1">
    <citation type="submission" date="2023-10" db="EMBL/GenBank/DDBJ databases">
        <title>Genome assemblies of two species of porcelain crab, Petrolisthes cinctipes and Petrolisthes manimaculis (Anomura: Porcellanidae).</title>
        <authorList>
            <person name="Angst P."/>
        </authorList>
    </citation>
    <scope>NUCLEOTIDE SEQUENCE</scope>
    <source>
        <strain evidence="11">PB745_01</strain>
        <tissue evidence="11">Gill</tissue>
    </source>
</reference>
<dbReference type="InterPro" id="IPR038050">
    <property type="entry name" value="Neuro_actylchol_rec"/>
</dbReference>
<dbReference type="SUPFAM" id="SSF90112">
    <property type="entry name" value="Neurotransmitter-gated ion-channel transmembrane pore"/>
    <property type="match status" value="1"/>
</dbReference>
<evidence type="ECO:0000256" key="3">
    <source>
        <dbReference type="ARBA" id="ARBA00022989"/>
    </source>
</evidence>
<feature type="transmembrane region" description="Helical" evidence="7">
    <location>
        <begin position="746"/>
        <end position="765"/>
    </location>
</feature>
<dbReference type="Pfam" id="PF00057">
    <property type="entry name" value="Ldl_recept_a"/>
    <property type="match status" value="1"/>
</dbReference>
<evidence type="ECO:0000259" key="9">
    <source>
        <dbReference type="Pfam" id="PF00059"/>
    </source>
</evidence>
<evidence type="ECO:0000256" key="2">
    <source>
        <dbReference type="ARBA" id="ARBA00022692"/>
    </source>
</evidence>
<feature type="transmembrane region" description="Helical" evidence="7">
    <location>
        <begin position="720"/>
        <end position="739"/>
    </location>
</feature>
<evidence type="ECO:0000256" key="8">
    <source>
        <dbReference type="SAM" id="SignalP"/>
    </source>
</evidence>
<name>A0AAE1EUW8_PETCI</name>
<comment type="caution">
    <text evidence="6">Lacks conserved residue(s) required for the propagation of feature annotation.</text>
</comment>
<dbReference type="GO" id="GO:0016020">
    <property type="term" value="C:membrane"/>
    <property type="evidence" value="ECO:0007669"/>
    <property type="project" value="UniProtKB-SubCell"/>
</dbReference>
<dbReference type="InterPro" id="IPR036055">
    <property type="entry name" value="LDL_receptor-like_sf"/>
</dbReference>
<dbReference type="PROSITE" id="PS01209">
    <property type="entry name" value="LDLRA_1"/>
    <property type="match status" value="1"/>
</dbReference>
<dbReference type="Proteomes" id="UP001286313">
    <property type="component" value="Unassembled WGS sequence"/>
</dbReference>
<feature type="disulfide bond" evidence="6">
    <location>
        <begin position="476"/>
        <end position="491"/>
    </location>
</feature>
<dbReference type="InterPro" id="IPR016186">
    <property type="entry name" value="C-type_lectin-like/link_sf"/>
</dbReference>
<evidence type="ECO:0000313" key="11">
    <source>
        <dbReference type="EMBL" id="KAK3861928.1"/>
    </source>
</evidence>
<keyword evidence="5 6" id="KW-1015">Disulfide bond</keyword>
<keyword evidence="8" id="KW-0732">Signal</keyword>
<dbReference type="InterPro" id="IPR002172">
    <property type="entry name" value="LDrepeatLR_classA_rpt"/>
</dbReference>
<dbReference type="PANTHER" id="PTHR18945">
    <property type="entry name" value="NEUROTRANSMITTER GATED ION CHANNEL"/>
    <property type="match status" value="1"/>
</dbReference>
<dbReference type="SUPFAM" id="SSF57424">
    <property type="entry name" value="LDL receptor-like module"/>
    <property type="match status" value="1"/>
</dbReference>
<evidence type="ECO:0000256" key="5">
    <source>
        <dbReference type="ARBA" id="ARBA00023157"/>
    </source>
</evidence>
<dbReference type="SMART" id="SM00192">
    <property type="entry name" value="LDLa"/>
    <property type="match status" value="1"/>
</dbReference>
<dbReference type="InterPro" id="IPR036719">
    <property type="entry name" value="Neuro-gated_channel_TM_sf"/>
</dbReference>
<evidence type="ECO:0000313" key="12">
    <source>
        <dbReference type="Proteomes" id="UP001286313"/>
    </source>
</evidence>
<feature type="signal peptide" evidence="8">
    <location>
        <begin position="1"/>
        <end position="20"/>
    </location>
</feature>
<dbReference type="InterPro" id="IPR036734">
    <property type="entry name" value="Neur_chan_lig-bd_sf"/>
</dbReference>
<dbReference type="GO" id="GO:0005230">
    <property type="term" value="F:extracellular ligand-gated monoatomic ion channel activity"/>
    <property type="evidence" value="ECO:0007669"/>
    <property type="project" value="InterPro"/>
</dbReference>
<dbReference type="EMBL" id="JAWQEG010004372">
    <property type="protein sequence ID" value="KAK3861928.1"/>
    <property type="molecule type" value="Genomic_DNA"/>
</dbReference>
<feature type="chain" id="PRO_5041907167" evidence="8">
    <location>
        <begin position="21"/>
        <end position="793"/>
    </location>
</feature>
<proteinExistence type="predicted"/>
<dbReference type="SUPFAM" id="SSF56436">
    <property type="entry name" value="C-type lectin-like"/>
    <property type="match status" value="1"/>
</dbReference>
<dbReference type="InterPro" id="IPR013320">
    <property type="entry name" value="ConA-like_dom_sf"/>
</dbReference>
<comment type="caution">
    <text evidence="11">The sequence shown here is derived from an EMBL/GenBank/DDBJ whole genome shotgun (WGS) entry which is preliminary data.</text>
</comment>
<gene>
    <name evidence="11" type="ORF">Pcinc_032156</name>
</gene>
<evidence type="ECO:0000256" key="7">
    <source>
        <dbReference type="SAM" id="Phobius"/>
    </source>
</evidence>
<keyword evidence="2 7" id="KW-0812">Transmembrane</keyword>
<dbReference type="InterPro" id="IPR016187">
    <property type="entry name" value="CTDL_fold"/>
</dbReference>